<keyword evidence="5" id="KW-0175">Coiled coil</keyword>
<proteinExistence type="inferred from homology"/>
<evidence type="ECO:0000256" key="6">
    <source>
        <dbReference type="SAM" id="MobiDB-lite"/>
    </source>
</evidence>
<feature type="region of interest" description="Disordered" evidence="6">
    <location>
        <begin position="12"/>
        <end position="56"/>
    </location>
</feature>
<evidence type="ECO:0000256" key="2">
    <source>
        <dbReference type="ARBA" id="ARBA00023015"/>
    </source>
</evidence>
<feature type="domain" description="RNA polymerase sigma-70 region 2" evidence="7">
    <location>
        <begin position="78"/>
        <end position="144"/>
    </location>
</feature>
<dbReference type="GO" id="GO:0016987">
    <property type="term" value="F:sigma factor activity"/>
    <property type="evidence" value="ECO:0007669"/>
    <property type="project" value="UniProtKB-KW"/>
</dbReference>
<evidence type="ECO:0000256" key="3">
    <source>
        <dbReference type="ARBA" id="ARBA00023082"/>
    </source>
</evidence>
<evidence type="ECO:0000256" key="4">
    <source>
        <dbReference type="ARBA" id="ARBA00023163"/>
    </source>
</evidence>
<evidence type="ECO:0000313" key="9">
    <source>
        <dbReference type="EMBL" id="BDS07516.1"/>
    </source>
</evidence>
<dbReference type="EMBL" id="AP026866">
    <property type="protein sequence ID" value="BDS07516.1"/>
    <property type="molecule type" value="Genomic_DNA"/>
</dbReference>
<evidence type="ECO:0000256" key="5">
    <source>
        <dbReference type="SAM" id="Coils"/>
    </source>
</evidence>
<organism evidence="9">
    <name type="scientific">Oceaniferula spumae</name>
    <dbReference type="NCBI Taxonomy" id="2979115"/>
    <lineage>
        <taxon>Bacteria</taxon>
        <taxon>Pseudomonadati</taxon>
        <taxon>Verrucomicrobiota</taxon>
        <taxon>Verrucomicrobiia</taxon>
        <taxon>Verrucomicrobiales</taxon>
        <taxon>Verrucomicrobiaceae</taxon>
        <taxon>Oceaniferula</taxon>
    </lineage>
</organism>
<evidence type="ECO:0000256" key="1">
    <source>
        <dbReference type="ARBA" id="ARBA00010641"/>
    </source>
</evidence>
<reference evidence="9" key="1">
    <citation type="submission" date="2024-07" db="EMBL/GenBank/DDBJ databases">
        <title>Complete genome sequence of Verrucomicrobiaceae bacterium NT6N.</title>
        <authorList>
            <person name="Huang C."/>
            <person name="Takami H."/>
            <person name="Hamasaki K."/>
        </authorList>
    </citation>
    <scope>NUCLEOTIDE SEQUENCE</scope>
    <source>
        <strain evidence="9">NT6N</strain>
    </source>
</reference>
<dbReference type="InterPro" id="IPR036388">
    <property type="entry name" value="WH-like_DNA-bd_sf"/>
</dbReference>
<dbReference type="SUPFAM" id="SSF88659">
    <property type="entry name" value="Sigma3 and sigma4 domains of RNA polymerase sigma factors"/>
    <property type="match status" value="1"/>
</dbReference>
<dbReference type="SUPFAM" id="SSF88946">
    <property type="entry name" value="Sigma2 domain of RNA polymerase sigma factors"/>
    <property type="match status" value="1"/>
</dbReference>
<sequence>MNIFRHFTSYRLNGPVPPDSASGPTPASGGRNDVTSGGGSEASKQDKNNEISTAEDAAEDVELVRKAQAGDTKAFDRLVSKHRGRIYAMIVNMVKNDADAWDLAQEAFIKAWRALPKFEGKARFSTWLFRISHNVVYDWLRKHKIQGDGELNDEIFDASTIEPSALTTPHHEARPDQAMEREELRKQLEDAIAKLSEEHREVILLREVQGLDYKEIADITNNSIGTVMSRLHYARKKLQISLSTL</sequence>
<dbReference type="Gene3D" id="1.10.1740.10">
    <property type="match status" value="1"/>
</dbReference>
<feature type="domain" description="RNA polymerase sigma factor 70 region 4 type 2" evidence="8">
    <location>
        <begin position="186"/>
        <end position="238"/>
    </location>
</feature>
<dbReference type="GO" id="GO:0003677">
    <property type="term" value="F:DNA binding"/>
    <property type="evidence" value="ECO:0007669"/>
    <property type="project" value="InterPro"/>
</dbReference>
<dbReference type="Pfam" id="PF08281">
    <property type="entry name" value="Sigma70_r4_2"/>
    <property type="match status" value="1"/>
</dbReference>
<dbReference type="InterPro" id="IPR039425">
    <property type="entry name" value="RNA_pol_sigma-70-like"/>
</dbReference>
<name>A0AAT9FNM9_9BACT</name>
<feature type="coiled-coil region" evidence="5">
    <location>
        <begin position="178"/>
        <end position="205"/>
    </location>
</feature>
<dbReference type="PANTHER" id="PTHR43133:SF51">
    <property type="entry name" value="RNA POLYMERASE SIGMA FACTOR"/>
    <property type="match status" value="1"/>
</dbReference>
<protein>
    <submittedName>
        <fullName evidence="9">RNA polymerase sigma factor</fullName>
    </submittedName>
</protein>
<dbReference type="GO" id="GO:0006352">
    <property type="term" value="P:DNA-templated transcription initiation"/>
    <property type="evidence" value="ECO:0007669"/>
    <property type="project" value="InterPro"/>
</dbReference>
<comment type="similarity">
    <text evidence="1">Belongs to the sigma-70 factor family. ECF subfamily.</text>
</comment>
<accession>A0AAT9FNM9</accession>
<keyword evidence="2" id="KW-0805">Transcription regulation</keyword>
<dbReference type="CDD" id="cd06171">
    <property type="entry name" value="Sigma70_r4"/>
    <property type="match status" value="1"/>
</dbReference>
<dbReference type="AlphaFoldDB" id="A0AAT9FNM9"/>
<gene>
    <name evidence="9" type="primary">sigE</name>
    <name evidence="9" type="ORF">NT6N_25560</name>
</gene>
<dbReference type="InterPro" id="IPR013324">
    <property type="entry name" value="RNA_pol_sigma_r3/r4-like"/>
</dbReference>
<evidence type="ECO:0000259" key="8">
    <source>
        <dbReference type="Pfam" id="PF08281"/>
    </source>
</evidence>
<dbReference type="InterPro" id="IPR014284">
    <property type="entry name" value="RNA_pol_sigma-70_dom"/>
</dbReference>
<dbReference type="NCBIfam" id="TIGR02937">
    <property type="entry name" value="sigma70-ECF"/>
    <property type="match status" value="1"/>
</dbReference>
<dbReference type="PANTHER" id="PTHR43133">
    <property type="entry name" value="RNA POLYMERASE ECF-TYPE SIGMA FACTO"/>
    <property type="match status" value="1"/>
</dbReference>
<evidence type="ECO:0000259" key="7">
    <source>
        <dbReference type="Pfam" id="PF04542"/>
    </source>
</evidence>
<dbReference type="InterPro" id="IPR007627">
    <property type="entry name" value="RNA_pol_sigma70_r2"/>
</dbReference>
<dbReference type="InterPro" id="IPR013249">
    <property type="entry name" value="RNA_pol_sigma70_r4_t2"/>
</dbReference>
<dbReference type="Gene3D" id="1.10.10.10">
    <property type="entry name" value="Winged helix-like DNA-binding domain superfamily/Winged helix DNA-binding domain"/>
    <property type="match status" value="1"/>
</dbReference>
<dbReference type="InterPro" id="IPR013325">
    <property type="entry name" value="RNA_pol_sigma_r2"/>
</dbReference>
<dbReference type="Pfam" id="PF04542">
    <property type="entry name" value="Sigma70_r2"/>
    <property type="match status" value="1"/>
</dbReference>
<keyword evidence="4" id="KW-0804">Transcription</keyword>
<dbReference type="KEGG" id="osu:NT6N_25560"/>
<keyword evidence="3" id="KW-0731">Sigma factor</keyword>